<reference evidence="8" key="1">
    <citation type="submission" date="2022-01" db="EMBL/GenBank/DDBJ databases">
        <authorList>
            <person name="Braso-Vives M."/>
        </authorList>
    </citation>
    <scope>NUCLEOTIDE SEQUENCE</scope>
</reference>
<dbReference type="SMART" id="SM00832">
    <property type="entry name" value="C8"/>
    <property type="match status" value="1"/>
</dbReference>
<accession>A0A8K0ACH8</accession>
<dbReference type="InterPro" id="IPR006585">
    <property type="entry name" value="FTP1"/>
</dbReference>
<dbReference type="SMART" id="SM00607">
    <property type="entry name" value="FTP"/>
    <property type="match status" value="1"/>
</dbReference>
<dbReference type="SUPFAM" id="SSF57567">
    <property type="entry name" value="Serine protease inhibitors"/>
    <property type="match status" value="2"/>
</dbReference>
<evidence type="ECO:0000256" key="2">
    <source>
        <dbReference type="ARBA" id="ARBA00022723"/>
    </source>
</evidence>
<dbReference type="PANTHER" id="PTHR46160">
    <property type="entry name" value="ALPHA-TECTORIN-RELATED"/>
    <property type="match status" value="1"/>
</dbReference>
<dbReference type="OrthoDB" id="5945029at2759"/>
<keyword evidence="4" id="KW-0106">Calcium</keyword>
<keyword evidence="5" id="KW-0472">Membrane</keyword>
<keyword evidence="6" id="KW-1015">Disulfide bond</keyword>
<evidence type="ECO:0000256" key="3">
    <source>
        <dbReference type="ARBA" id="ARBA00022729"/>
    </source>
</evidence>
<dbReference type="Gene3D" id="2.60.120.260">
    <property type="entry name" value="Galactose-binding domain-like"/>
    <property type="match status" value="1"/>
</dbReference>
<dbReference type="Pfam" id="PF08742">
    <property type="entry name" value="C8"/>
    <property type="match status" value="1"/>
</dbReference>
<dbReference type="Pfam" id="PF00094">
    <property type="entry name" value="VWD"/>
    <property type="match status" value="1"/>
</dbReference>
<evidence type="ECO:0000256" key="1">
    <source>
        <dbReference type="ARBA" id="ARBA00004370"/>
    </source>
</evidence>
<gene>
    <name evidence="8" type="primary">ZAN</name>
    <name evidence="8" type="ORF">BLAG_LOCUS23465</name>
</gene>
<dbReference type="InterPro" id="IPR002919">
    <property type="entry name" value="TIL_dom"/>
</dbReference>
<dbReference type="FunFam" id="2.10.25.10:FF:000055">
    <property type="entry name" value="alpha-tectorin isoform X1"/>
    <property type="match status" value="2"/>
</dbReference>
<evidence type="ECO:0000256" key="6">
    <source>
        <dbReference type="ARBA" id="ARBA00023157"/>
    </source>
</evidence>
<dbReference type="CDD" id="cd19941">
    <property type="entry name" value="TIL"/>
    <property type="match status" value="2"/>
</dbReference>
<evidence type="ECO:0000256" key="5">
    <source>
        <dbReference type="ARBA" id="ARBA00023136"/>
    </source>
</evidence>
<dbReference type="GO" id="GO:0016020">
    <property type="term" value="C:membrane"/>
    <property type="evidence" value="ECO:0007669"/>
    <property type="project" value="UniProtKB-SubCell"/>
</dbReference>
<sequence length="499" mass="53954">MERRTTNIALNRFAIQSSTARGGPASHAVDGNDSPLYGSSSCTHTAQESDPWWRVDLGTSQSVGRVVVTNRKDCCSERLEGFTVYVGDSPELLSNPTCGGQQSVGGKDVITVNCGGLTGRYVGIALSGSERYLTLCEVEVFEAVECPENSAYSICTSACPATCVNPNAPDDCNLPCVEGCECELGYVQSGQECVLQANCGCIDEDGFYRIVDGLLNSVPFSRAGGMIDVSYLGTWVHVQLTEFCVDIYYNGLYHCVKVKVTPYYWDRMCGLCGNYNGNMGDDFMMSDLVTIAPNWNVFGHDWLVEDEDDERCGGRLAPTPDPVCPAGLMTVVSGTGSCGLIKDTNGPFADCQAVVDPKDFFEDCVFDMCAQNGDTEALCESLGAYADACEDAGVKITWRSATICPMTCPPNSHYNPCASPCPPTCQEPKPVCIQVCVECCECDDGYIMSGRHCVTKKECGCTDTTTGRYYELDETWVEDGKRCVCKENNNINCTGQTPA</sequence>
<dbReference type="Gene3D" id="2.10.25.10">
    <property type="entry name" value="Laminin"/>
    <property type="match status" value="2"/>
</dbReference>
<dbReference type="Pfam" id="PF22633">
    <property type="entry name" value="F5_F8_type_C_2"/>
    <property type="match status" value="1"/>
</dbReference>
<organism evidence="8 9">
    <name type="scientific">Branchiostoma lanceolatum</name>
    <name type="common">Common lancelet</name>
    <name type="synonym">Amphioxus lanceolatum</name>
    <dbReference type="NCBI Taxonomy" id="7740"/>
    <lineage>
        <taxon>Eukaryota</taxon>
        <taxon>Metazoa</taxon>
        <taxon>Chordata</taxon>
        <taxon>Cephalochordata</taxon>
        <taxon>Leptocardii</taxon>
        <taxon>Amphioxiformes</taxon>
        <taxon>Branchiostomatidae</taxon>
        <taxon>Branchiostoma</taxon>
    </lineage>
</organism>
<dbReference type="InterPro" id="IPR036084">
    <property type="entry name" value="Ser_inhib-like_sf"/>
</dbReference>
<dbReference type="EMBL" id="OV696693">
    <property type="protein sequence ID" value="CAH1271437.1"/>
    <property type="molecule type" value="Genomic_DNA"/>
</dbReference>
<evidence type="ECO:0000259" key="7">
    <source>
        <dbReference type="PROSITE" id="PS51233"/>
    </source>
</evidence>
<dbReference type="GO" id="GO:0046872">
    <property type="term" value="F:metal ion binding"/>
    <property type="evidence" value="ECO:0007669"/>
    <property type="project" value="UniProtKB-KW"/>
</dbReference>
<keyword evidence="2" id="KW-0479">Metal-binding</keyword>
<dbReference type="SUPFAM" id="SSF49785">
    <property type="entry name" value="Galactose-binding domain-like"/>
    <property type="match status" value="1"/>
</dbReference>
<dbReference type="InterPro" id="IPR052749">
    <property type="entry name" value="Alpha-tectorin"/>
</dbReference>
<feature type="domain" description="VWFD" evidence="7">
    <location>
        <begin position="122"/>
        <end position="313"/>
    </location>
</feature>
<evidence type="ECO:0000313" key="8">
    <source>
        <dbReference type="EMBL" id="CAH1271437.1"/>
    </source>
</evidence>
<keyword evidence="3" id="KW-0732">Signal</keyword>
<keyword evidence="9" id="KW-1185">Reference proteome</keyword>
<comment type="subcellular location">
    <subcellularLocation>
        <location evidence="1">Membrane</location>
    </subcellularLocation>
</comment>
<dbReference type="Proteomes" id="UP000838412">
    <property type="component" value="Chromosome 8"/>
</dbReference>
<proteinExistence type="predicted"/>
<evidence type="ECO:0000256" key="4">
    <source>
        <dbReference type="ARBA" id="ARBA00022837"/>
    </source>
</evidence>
<dbReference type="InterPro" id="IPR001846">
    <property type="entry name" value="VWF_type-D"/>
</dbReference>
<protein>
    <submittedName>
        <fullName evidence="8">ZAN protein</fullName>
    </submittedName>
</protein>
<dbReference type="PANTHER" id="PTHR46160:SF8">
    <property type="entry name" value="VWFD DOMAIN-CONTAINING PROTEIN"/>
    <property type="match status" value="1"/>
</dbReference>
<dbReference type="AlphaFoldDB" id="A0A8K0ACH8"/>
<name>A0A8K0ACH8_BRALA</name>
<dbReference type="InterPro" id="IPR008979">
    <property type="entry name" value="Galactose-bd-like_sf"/>
</dbReference>
<evidence type="ECO:0000313" key="9">
    <source>
        <dbReference type="Proteomes" id="UP000838412"/>
    </source>
</evidence>
<dbReference type="PROSITE" id="PS51233">
    <property type="entry name" value="VWFD"/>
    <property type="match status" value="1"/>
</dbReference>
<dbReference type="InterPro" id="IPR014853">
    <property type="entry name" value="VWF/SSPO/ZAN-like_Cys-rich_dom"/>
</dbReference>
<dbReference type="Pfam" id="PF01826">
    <property type="entry name" value="TIL"/>
    <property type="match status" value="2"/>
</dbReference>